<organism evidence="2 3">
    <name type="scientific">Lachnellula suecica</name>
    <dbReference type="NCBI Taxonomy" id="602035"/>
    <lineage>
        <taxon>Eukaryota</taxon>
        <taxon>Fungi</taxon>
        <taxon>Dikarya</taxon>
        <taxon>Ascomycota</taxon>
        <taxon>Pezizomycotina</taxon>
        <taxon>Leotiomycetes</taxon>
        <taxon>Helotiales</taxon>
        <taxon>Lachnaceae</taxon>
        <taxon>Lachnellula</taxon>
    </lineage>
</organism>
<evidence type="ECO:0000313" key="3">
    <source>
        <dbReference type="Proteomes" id="UP000469558"/>
    </source>
</evidence>
<dbReference type="Gene3D" id="3.90.1200.10">
    <property type="match status" value="1"/>
</dbReference>
<evidence type="ECO:0000259" key="1">
    <source>
        <dbReference type="Pfam" id="PF01636"/>
    </source>
</evidence>
<comment type="caution">
    <text evidence="2">The sequence shown here is derived from an EMBL/GenBank/DDBJ whole genome shotgun (WGS) entry which is preliminary data.</text>
</comment>
<gene>
    <name evidence="2" type="primary">Acad11_0</name>
    <name evidence="2" type="ORF">LSUE1_G002225</name>
</gene>
<sequence>MYSHKKFTLGESNPTYQLTGSDGSRYVLRKKPPLKLINKKIHWIEREYKILHALKNSGVPVPDVYCLSVDESVIGTPFYIMEFLDGRVSEAWELPGVSPEDRKDMWMDATRNLAKLHTLDVRTLDLKNFGQPARFYERQLSTITAITEAQAQIKDAATQKPIGPIMHSDELFSFFKTHRKRPREMTTLIHGDFKIDNIVFHKTEPRVIGFLDWEISSFGHPISDLAHFLTCNVAASVGVINRRSSLFIVGVTPGLPSADEVLGWYKEFTGWDPRPDLAWASAFDMLKLSVICQGIKARKAFGQSSTAAEEHIKNGNDIAETARRLIVQIEKTNKPRLML</sequence>
<dbReference type="PANTHER" id="PTHR47829">
    <property type="entry name" value="HYDROLASE, PUTATIVE (AFU_ORTHOLOGUE AFUA_1G12880)-RELATED"/>
    <property type="match status" value="1"/>
</dbReference>
<dbReference type="SUPFAM" id="SSF56112">
    <property type="entry name" value="Protein kinase-like (PK-like)"/>
    <property type="match status" value="1"/>
</dbReference>
<dbReference type="EMBL" id="QGMK01000357">
    <property type="protein sequence ID" value="TVY82191.1"/>
    <property type="molecule type" value="Genomic_DNA"/>
</dbReference>
<name>A0A8T9C9B3_9HELO</name>
<dbReference type="InterPro" id="IPR011009">
    <property type="entry name" value="Kinase-like_dom_sf"/>
</dbReference>
<dbReference type="PANTHER" id="PTHR47829:SF1">
    <property type="entry name" value="HAD FAMILY PHOSPHATASE"/>
    <property type="match status" value="1"/>
</dbReference>
<dbReference type="Pfam" id="PF01636">
    <property type="entry name" value="APH"/>
    <property type="match status" value="1"/>
</dbReference>
<dbReference type="InterPro" id="IPR041726">
    <property type="entry name" value="ACAD10_11_N"/>
</dbReference>
<dbReference type="AlphaFoldDB" id="A0A8T9C9B3"/>
<keyword evidence="3" id="KW-1185">Reference proteome</keyword>
<proteinExistence type="predicted"/>
<feature type="domain" description="Aminoglycoside phosphotransferase" evidence="1">
    <location>
        <begin position="5"/>
        <end position="229"/>
    </location>
</feature>
<evidence type="ECO:0000313" key="2">
    <source>
        <dbReference type="EMBL" id="TVY82191.1"/>
    </source>
</evidence>
<accession>A0A8T9C9B3</accession>
<dbReference type="CDD" id="cd05154">
    <property type="entry name" value="ACAD10_11_N-like"/>
    <property type="match status" value="1"/>
</dbReference>
<reference evidence="2 3" key="1">
    <citation type="submission" date="2018-05" db="EMBL/GenBank/DDBJ databases">
        <title>Genome sequencing and assembly of the regulated plant pathogen Lachnellula willkommii and related sister species for the development of diagnostic species identification markers.</title>
        <authorList>
            <person name="Giroux E."/>
            <person name="Bilodeau G."/>
        </authorList>
    </citation>
    <scope>NUCLEOTIDE SEQUENCE [LARGE SCALE GENOMIC DNA]</scope>
    <source>
        <strain evidence="2 3">CBS 268.59</strain>
    </source>
</reference>
<dbReference type="InterPro" id="IPR002575">
    <property type="entry name" value="Aminoglycoside_PTrfase"/>
</dbReference>
<dbReference type="InterPro" id="IPR052898">
    <property type="entry name" value="ACAD10-like"/>
</dbReference>
<dbReference type="Proteomes" id="UP000469558">
    <property type="component" value="Unassembled WGS sequence"/>
</dbReference>
<dbReference type="OrthoDB" id="191037at2759"/>
<protein>
    <submittedName>
        <fullName evidence="2">Acyl-CoA dehydrogenase family member</fullName>
    </submittedName>
</protein>
<dbReference type="Gene3D" id="3.30.200.20">
    <property type="entry name" value="Phosphorylase Kinase, domain 1"/>
    <property type="match status" value="1"/>
</dbReference>